<dbReference type="AlphaFoldDB" id="A0A6S6YK09"/>
<accession>A0A6S6YK09</accession>
<sequence length="59" mass="6402">MADIYAENRGKSLGRIRRAEHREKRNTASFAASDACGFNRLKQVNAQAPHAVGESGSPC</sequence>
<name>A0A6S6YK09_9BURK</name>
<reference evidence="1 2" key="1">
    <citation type="submission" date="2020-04" db="EMBL/GenBank/DDBJ databases">
        <authorList>
            <person name="De Canck E."/>
        </authorList>
    </citation>
    <scope>NUCLEOTIDE SEQUENCE [LARGE SCALE GENOMIC DNA]</scope>
    <source>
        <strain evidence="1 2">LMG 3431</strain>
    </source>
</reference>
<evidence type="ECO:0000313" key="2">
    <source>
        <dbReference type="Proteomes" id="UP000494108"/>
    </source>
</evidence>
<gene>
    <name evidence="1" type="ORF">LMG3431_00521</name>
</gene>
<dbReference type="EMBL" id="CADIJX010000001">
    <property type="protein sequence ID" value="CAB3627338.1"/>
    <property type="molecule type" value="Genomic_DNA"/>
</dbReference>
<organism evidence="1 2">
    <name type="scientific">Achromobacter pestifer</name>
    <dbReference type="NCBI Taxonomy" id="1353889"/>
    <lineage>
        <taxon>Bacteria</taxon>
        <taxon>Pseudomonadati</taxon>
        <taxon>Pseudomonadota</taxon>
        <taxon>Betaproteobacteria</taxon>
        <taxon>Burkholderiales</taxon>
        <taxon>Alcaligenaceae</taxon>
        <taxon>Achromobacter</taxon>
    </lineage>
</organism>
<dbReference type="Proteomes" id="UP000494108">
    <property type="component" value="Unassembled WGS sequence"/>
</dbReference>
<protein>
    <submittedName>
        <fullName evidence="1">Uncharacterized protein</fullName>
    </submittedName>
</protein>
<evidence type="ECO:0000313" key="1">
    <source>
        <dbReference type="EMBL" id="CAB3627338.1"/>
    </source>
</evidence>
<keyword evidence="2" id="KW-1185">Reference proteome</keyword>
<proteinExistence type="predicted"/>